<dbReference type="SUPFAM" id="SSF51905">
    <property type="entry name" value="FAD/NAD(P)-binding domain"/>
    <property type="match status" value="1"/>
</dbReference>
<feature type="binding site" evidence="11">
    <location>
        <position position="56"/>
    </location>
    <ligand>
        <name>FAD</name>
        <dbReference type="ChEBI" id="CHEBI:57692"/>
    </ligand>
</feature>
<proteinExistence type="inferred from homology"/>
<dbReference type="PROSITE" id="PS00076">
    <property type="entry name" value="PYRIDINE_REDOX_1"/>
    <property type="match status" value="1"/>
</dbReference>
<dbReference type="InterPro" id="IPR004099">
    <property type="entry name" value="Pyr_nucl-diS_OxRdtase_dimer"/>
</dbReference>
<keyword evidence="8 13" id="KW-0676">Redox-active center</keyword>
<evidence type="ECO:0000256" key="13">
    <source>
        <dbReference type="RuleBase" id="RU003691"/>
    </source>
</evidence>
<comment type="catalytic activity">
    <reaction evidence="9 14">
        <text>2 glutathione + NADP(+) = glutathione disulfide + NADPH + H(+)</text>
        <dbReference type="Rhea" id="RHEA:11740"/>
        <dbReference type="ChEBI" id="CHEBI:15378"/>
        <dbReference type="ChEBI" id="CHEBI:57783"/>
        <dbReference type="ChEBI" id="CHEBI:57925"/>
        <dbReference type="ChEBI" id="CHEBI:58297"/>
        <dbReference type="ChEBI" id="CHEBI:58349"/>
        <dbReference type="EC" id="1.8.1.7"/>
    </reaction>
</comment>
<dbReference type="InterPro" id="IPR016156">
    <property type="entry name" value="FAD/NAD-linked_Rdtase_dimer_sf"/>
</dbReference>
<dbReference type="PIRSF" id="PIRSF000350">
    <property type="entry name" value="Mercury_reductase_MerA"/>
    <property type="match status" value="1"/>
</dbReference>
<protein>
    <recommendedName>
        <fullName evidence="14">Glutathione reductase</fullName>
        <shortName evidence="14">GRase</shortName>
        <ecNumber evidence="14">1.8.1.7</ecNumber>
    </recommendedName>
</protein>
<comment type="similarity">
    <text evidence="1 13">Belongs to the class-I pyridine nucleotide-disulfide oxidoreductase family.</text>
</comment>
<evidence type="ECO:0000313" key="18">
    <source>
        <dbReference type="Proteomes" id="UP000237968"/>
    </source>
</evidence>
<evidence type="ECO:0000313" key="17">
    <source>
        <dbReference type="EMBL" id="PRP90026.1"/>
    </source>
</evidence>
<dbReference type="InterPro" id="IPR046952">
    <property type="entry name" value="GSHR/TRXR-like"/>
</dbReference>
<evidence type="ECO:0000256" key="3">
    <source>
        <dbReference type="ARBA" id="ARBA00022630"/>
    </source>
</evidence>
<keyword evidence="7" id="KW-1015">Disulfide bond</keyword>
<dbReference type="NCBIfam" id="NF004776">
    <property type="entry name" value="PRK06116.1"/>
    <property type="match status" value="1"/>
</dbReference>
<dbReference type="Pfam" id="PF02852">
    <property type="entry name" value="Pyr_redox_dim"/>
    <property type="match status" value="1"/>
</dbReference>
<evidence type="ECO:0000256" key="6">
    <source>
        <dbReference type="ARBA" id="ARBA00023002"/>
    </source>
</evidence>
<dbReference type="Proteomes" id="UP000237968">
    <property type="component" value="Unassembled WGS sequence"/>
</dbReference>
<dbReference type="GO" id="GO:0045454">
    <property type="term" value="P:cell redox homeostasis"/>
    <property type="evidence" value="ECO:0007669"/>
    <property type="project" value="InterPro"/>
</dbReference>
<keyword evidence="18" id="KW-1185">Reference proteome</keyword>
<dbReference type="AlphaFoldDB" id="A0A2S9XAZ1"/>
<evidence type="ECO:0000256" key="4">
    <source>
        <dbReference type="ARBA" id="ARBA00022827"/>
    </source>
</evidence>
<dbReference type="InterPro" id="IPR006324">
    <property type="entry name" value="GSHR"/>
</dbReference>
<feature type="disulfide bond" description="Redox-active" evidence="12">
    <location>
        <begin position="47"/>
        <end position="52"/>
    </location>
</feature>
<reference evidence="17 18" key="1">
    <citation type="submission" date="2018-03" db="EMBL/GenBank/DDBJ databases">
        <title>Draft Genome Sequences of the Obligatory Marine Myxobacteria Enhygromyxa salina SWB005.</title>
        <authorList>
            <person name="Poehlein A."/>
            <person name="Moghaddam J.A."/>
            <person name="Harms H."/>
            <person name="Alanjari M."/>
            <person name="Koenig G.M."/>
            <person name="Daniel R."/>
            <person name="Schaeberle T.F."/>
        </authorList>
    </citation>
    <scope>NUCLEOTIDE SEQUENCE [LARGE SCALE GENOMIC DNA]</scope>
    <source>
        <strain evidence="17 18">SWB005</strain>
    </source>
</reference>
<feature type="binding site" evidence="11">
    <location>
        <position position="307"/>
    </location>
    <ligand>
        <name>FAD</name>
        <dbReference type="ChEBI" id="CHEBI:57692"/>
    </ligand>
</feature>
<feature type="active site" description="Proton acceptor" evidence="10">
    <location>
        <position position="440"/>
    </location>
</feature>
<keyword evidence="4 11" id="KW-0274">FAD</keyword>
<evidence type="ECO:0000256" key="14">
    <source>
        <dbReference type="RuleBase" id="RU365040"/>
    </source>
</evidence>
<evidence type="ECO:0000256" key="7">
    <source>
        <dbReference type="ARBA" id="ARBA00023157"/>
    </source>
</evidence>
<dbReference type="GO" id="GO:0004362">
    <property type="term" value="F:glutathione-disulfide reductase (NADPH) activity"/>
    <property type="evidence" value="ECO:0007669"/>
    <property type="project" value="UniProtKB-EC"/>
</dbReference>
<dbReference type="Gene3D" id="3.30.390.30">
    <property type="match status" value="1"/>
</dbReference>
<dbReference type="InterPro" id="IPR036188">
    <property type="entry name" value="FAD/NAD-bd_sf"/>
</dbReference>
<dbReference type="Pfam" id="PF07992">
    <property type="entry name" value="Pyr_redox_2"/>
    <property type="match status" value="1"/>
</dbReference>
<keyword evidence="6 13" id="KW-0560">Oxidoreductase</keyword>
<evidence type="ECO:0000256" key="2">
    <source>
        <dbReference type="ARBA" id="ARBA00011738"/>
    </source>
</evidence>
<comment type="cofactor">
    <cofactor evidence="11">
        <name>FAD</name>
        <dbReference type="ChEBI" id="CHEBI:57692"/>
    </cofactor>
    <text evidence="11">Binds 1 FAD per subunit.</text>
</comment>
<comment type="function">
    <text evidence="14">Catalyzes the reduction of glutathione disulfide (GSSG) to reduced glutathione (GSH).</text>
</comment>
<dbReference type="Gene3D" id="3.50.50.60">
    <property type="entry name" value="FAD/NAD(P)-binding domain"/>
    <property type="match status" value="2"/>
</dbReference>
<feature type="domain" description="FAD/NAD(P)-binding" evidence="16">
    <location>
        <begin position="11"/>
        <end position="322"/>
    </location>
</feature>
<dbReference type="GO" id="GO:0034599">
    <property type="term" value="P:cellular response to oxidative stress"/>
    <property type="evidence" value="ECO:0007669"/>
    <property type="project" value="TreeGrafter"/>
</dbReference>
<name>A0A2S9XAZ1_9BACT</name>
<keyword evidence="3 13" id="KW-0285">Flavoprotein</keyword>
<dbReference type="InterPro" id="IPR001100">
    <property type="entry name" value="Pyr_nuc-diS_OxRdtase"/>
</dbReference>
<evidence type="ECO:0000256" key="10">
    <source>
        <dbReference type="PIRSR" id="PIRSR000350-2"/>
    </source>
</evidence>
<comment type="subunit">
    <text evidence="2">Homodimer.</text>
</comment>
<dbReference type="GO" id="GO:0005829">
    <property type="term" value="C:cytosol"/>
    <property type="evidence" value="ECO:0007669"/>
    <property type="project" value="TreeGrafter"/>
</dbReference>
<dbReference type="RefSeq" id="WP_106395991.1">
    <property type="nucleotide sequence ID" value="NZ_PVNK01000305.1"/>
</dbReference>
<feature type="binding site" evidence="11">
    <location>
        <position position="266"/>
    </location>
    <ligand>
        <name>NAD(+)</name>
        <dbReference type="ChEBI" id="CHEBI:57540"/>
    </ligand>
</feature>
<dbReference type="PANTHER" id="PTHR42737">
    <property type="entry name" value="GLUTATHIONE REDUCTASE"/>
    <property type="match status" value="1"/>
</dbReference>
<dbReference type="InterPro" id="IPR023753">
    <property type="entry name" value="FAD/NAD-binding_dom"/>
</dbReference>
<dbReference type="PANTHER" id="PTHR42737:SF2">
    <property type="entry name" value="GLUTATHIONE REDUCTASE"/>
    <property type="match status" value="1"/>
</dbReference>
<accession>A0A2S9XAZ1</accession>
<feature type="binding site" evidence="11">
    <location>
        <position position="119"/>
    </location>
    <ligand>
        <name>FAD</name>
        <dbReference type="ChEBI" id="CHEBI:57692"/>
    </ligand>
</feature>
<dbReference type="OrthoDB" id="9786429at2"/>
<evidence type="ECO:0000259" key="15">
    <source>
        <dbReference type="Pfam" id="PF02852"/>
    </source>
</evidence>
<sequence>MPDSDLDFDFDLFTIGAGSGGVAASRRAGEYGARVAICEELRIGGTCVMRGCVPKKLLMYGASFSEHLEDATGFGWEVGEPTLDWPKLMAAKEAELDRLENIYRRLLADSKVALIEGRGRLIDAHTVEVAGKRYTAKYILIATGGWPALPQIPGIEHAITSNEALELEQLPKRLTIVGGGYIGVEFAGIFSAAGSRVTMLLRGDNVLRGFDSEIRERLAEAMRARGIEINTEVQVRSIDKRSSGALSLLLDHDEFIETDALIYATGRAPNSRDIGLEEVGVKLRSDGGVVVDERNRTAVPNIYAVGDVTHRINLTPVAINEGRAMAETLFNKNPIIMDRRNIATAVFSRPPVGTVGLTEAEAREQHESVEVYCSRFRPMKATISGREDRVVVKLVVDKPSGVVLGAHMIGDDAPEIVQGLAVAIKCGATKRDFDATVGIHPTAAEEFVTMRFPVPED</sequence>
<feature type="domain" description="Pyridine nucleotide-disulphide oxidoreductase dimerisation" evidence="15">
    <location>
        <begin position="342"/>
        <end position="450"/>
    </location>
</feature>
<comment type="caution">
    <text evidence="17">The sequence shown here is derived from an EMBL/GenBank/DDBJ whole genome shotgun (WGS) entry which is preliminary data.</text>
</comment>
<keyword evidence="5 14" id="KW-0521">NADP</keyword>
<evidence type="ECO:0000256" key="9">
    <source>
        <dbReference type="ARBA" id="ARBA00049142"/>
    </source>
</evidence>
<keyword evidence="11" id="KW-0547">Nucleotide-binding</keyword>
<feature type="binding site" evidence="11">
    <location>
        <begin position="178"/>
        <end position="185"/>
    </location>
    <ligand>
        <name>NAD(+)</name>
        <dbReference type="ChEBI" id="CHEBI:57540"/>
    </ligand>
</feature>
<evidence type="ECO:0000256" key="12">
    <source>
        <dbReference type="PIRSR" id="PIRSR000350-4"/>
    </source>
</evidence>
<dbReference type="EC" id="1.8.1.7" evidence="14"/>
<evidence type="ECO:0000259" key="16">
    <source>
        <dbReference type="Pfam" id="PF07992"/>
    </source>
</evidence>
<organism evidence="17 18">
    <name type="scientific">Enhygromyxa salina</name>
    <dbReference type="NCBI Taxonomy" id="215803"/>
    <lineage>
        <taxon>Bacteria</taxon>
        <taxon>Pseudomonadati</taxon>
        <taxon>Myxococcota</taxon>
        <taxon>Polyangia</taxon>
        <taxon>Nannocystales</taxon>
        <taxon>Nannocystaceae</taxon>
        <taxon>Enhygromyxa</taxon>
    </lineage>
</organism>
<dbReference type="SUPFAM" id="SSF55424">
    <property type="entry name" value="FAD/NAD-linked reductases, dimerisation (C-terminal) domain"/>
    <property type="match status" value="1"/>
</dbReference>
<evidence type="ECO:0000256" key="11">
    <source>
        <dbReference type="PIRSR" id="PIRSR000350-3"/>
    </source>
</evidence>
<dbReference type="GO" id="GO:0050660">
    <property type="term" value="F:flavin adenine dinucleotide binding"/>
    <property type="evidence" value="ECO:0007669"/>
    <property type="project" value="InterPro"/>
</dbReference>
<evidence type="ECO:0000256" key="5">
    <source>
        <dbReference type="ARBA" id="ARBA00022857"/>
    </source>
</evidence>
<dbReference type="PRINTS" id="PR00411">
    <property type="entry name" value="PNDRDTASEI"/>
</dbReference>
<dbReference type="GO" id="GO:0006749">
    <property type="term" value="P:glutathione metabolic process"/>
    <property type="evidence" value="ECO:0007669"/>
    <property type="project" value="InterPro"/>
</dbReference>
<dbReference type="InterPro" id="IPR012999">
    <property type="entry name" value="Pyr_OxRdtase_I_AS"/>
</dbReference>
<dbReference type="GO" id="GO:0050661">
    <property type="term" value="F:NADP binding"/>
    <property type="evidence" value="ECO:0007669"/>
    <property type="project" value="InterPro"/>
</dbReference>
<keyword evidence="11" id="KW-0520">NAD</keyword>
<dbReference type="FunFam" id="3.50.50.60:FF:000051">
    <property type="entry name" value="Glutathione reductase"/>
    <property type="match status" value="1"/>
</dbReference>
<dbReference type="NCBIfam" id="TIGR01424">
    <property type="entry name" value="gluta_reduc_2"/>
    <property type="match status" value="1"/>
</dbReference>
<dbReference type="EMBL" id="PVNK01000305">
    <property type="protein sequence ID" value="PRP90026.1"/>
    <property type="molecule type" value="Genomic_DNA"/>
</dbReference>
<gene>
    <name evidence="17" type="primary">garB</name>
    <name evidence="17" type="ORF">ENSA5_68670</name>
</gene>
<evidence type="ECO:0000256" key="8">
    <source>
        <dbReference type="ARBA" id="ARBA00023284"/>
    </source>
</evidence>
<evidence type="ECO:0000256" key="1">
    <source>
        <dbReference type="ARBA" id="ARBA00007532"/>
    </source>
</evidence>
<dbReference type="PRINTS" id="PR00368">
    <property type="entry name" value="FADPNR"/>
</dbReference>